<accession>A0A7J6G5J7</accession>
<proteinExistence type="predicted"/>
<dbReference type="SUPFAM" id="SSF101941">
    <property type="entry name" value="NAC domain"/>
    <property type="match status" value="1"/>
</dbReference>
<dbReference type="PANTHER" id="PTHR31744:SF104">
    <property type="entry name" value="NAC DOMAIN-CONTAINING PROTEIN 100"/>
    <property type="match status" value="1"/>
</dbReference>
<sequence length="228" mass="26070">LETLIQPPIVIHFNVPCHRRSLARTPLLPRLPPEPKIGEKERYFFYVRDYKYPTGLRTNRATELGTGRQQRNIKRFTKENSLVGMKKTLVFYKGRVLKGEKSNWVMHEYRLEGKFLVHNLPRTEKNEWVICRSSSGKKIPINGLSRLSPFGNKMGRFGLPPLNNSSSPYCNKSKPVFHSMNVPCFSSPISNNDVIRNQDETMVDSLNISSLYGVVSNPLSTKGTLLAY</sequence>
<dbReference type="GO" id="GO:0003677">
    <property type="term" value="F:DNA binding"/>
    <property type="evidence" value="ECO:0007669"/>
    <property type="project" value="UniProtKB-KW"/>
</dbReference>
<evidence type="ECO:0000313" key="6">
    <source>
        <dbReference type="EMBL" id="KAF4378052.1"/>
    </source>
</evidence>
<evidence type="ECO:0000256" key="3">
    <source>
        <dbReference type="ARBA" id="ARBA00023163"/>
    </source>
</evidence>
<evidence type="ECO:0000256" key="2">
    <source>
        <dbReference type="ARBA" id="ARBA00023125"/>
    </source>
</evidence>
<comment type="caution">
    <text evidence="6">The sequence shown here is derived from an EMBL/GenBank/DDBJ whole genome shotgun (WGS) entry which is preliminary data.</text>
</comment>
<evidence type="ECO:0000313" key="7">
    <source>
        <dbReference type="Proteomes" id="UP000525078"/>
    </source>
</evidence>
<evidence type="ECO:0000256" key="4">
    <source>
        <dbReference type="ARBA" id="ARBA00023242"/>
    </source>
</evidence>
<dbReference type="Pfam" id="PF02365">
    <property type="entry name" value="NAM"/>
    <property type="match status" value="1"/>
</dbReference>
<keyword evidence="4" id="KW-0539">Nucleus</keyword>
<dbReference type="EMBL" id="JAATIP010000076">
    <property type="protein sequence ID" value="KAF4378052.1"/>
    <property type="molecule type" value="Genomic_DNA"/>
</dbReference>
<dbReference type="InterPro" id="IPR003441">
    <property type="entry name" value="NAC-dom"/>
</dbReference>
<dbReference type="InterPro" id="IPR036093">
    <property type="entry name" value="NAC_dom_sf"/>
</dbReference>
<gene>
    <name evidence="6" type="ORF">F8388_020688</name>
</gene>
<name>A0A7J6G5J7_CANSA</name>
<evidence type="ECO:0000259" key="5">
    <source>
        <dbReference type="PROSITE" id="PS51005"/>
    </source>
</evidence>
<protein>
    <recommendedName>
        <fullName evidence="5">NAC domain-containing protein</fullName>
    </recommendedName>
</protein>
<dbReference type="PROSITE" id="PS51005">
    <property type="entry name" value="NAC"/>
    <property type="match status" value="1"/>
</dbReference>
<organism evidence="6 7">
    <name type="scientific">Cannabis sativa</name>
    <name type="common">Hemp</name>
    <name type="synonym">Marijuana</name>
    <dbReference type="NCBI Taxonomy" id="3483"/>
    <lineage>
        <taxon>Eukaryota</taxon>
        <taxon>Viridiplantae</taxon>
        <taxon>Streptophyta</taxon>
        <taxon>Embryophyta</taxon>
        <taxon>Tracheophyta</taxon>
        <taxon>Spermatophyta</taxon>
        <taxon>Magnoliopsida</taxon>
        <taxon>eudicotyledons</taxon>
        <taxon>Gunneridae</taxon>
        <taxon>Pentapetalae</taxon>
        <taxon>rosids</taxon>
        <taxon>fabids</taxon>
        <taxon>Rosales</taxon>
        <taxon>Cannabaceae</taxon>
        <taxon>Cannabis</taxon>
    </lineage>
</organism>
<keyword evidence="3" id="KW-0804">Transcription</keyword>
<reference evidence="6 7" key="1">
    <citation type="journal article" date="2020" name="bioRxiv">
        <title>Sequence and annotation of 42 cannabis genomes reveals extensive copy number variation in cannabinoid synthesis and pathogen resistance genes.</title>
        <authorList>
            <person name="Mckernan K.J."/>
            <person name="Helbert Y."/>
            <person name="Kane L.T."/>
            <person name="Ebling H."/>
            <person name="Zhang L."/>
            <person name="Liu B."/>
            <person name="Eaton Z."/>
            <person name="Mclaughlin S."/>
            <person name="Kingan S."/>
            <person name="Baybayan P."/>
            <person name="Concepcion G."/>
            <person name="Jordan M."/>
            <person name="Riva A."/>
            <person name="Barbazuk W."/>
            <person name="Harkins T."/>
        </authorList>
    </citation>
    <scope>NUCLEOTIDE SEQUENCE [LARGE SCALE GENOMIC DNA]</scope>
    <source>
        <strain evidence="7">cv. Jamaican Lion 4</strain>
        <tissue evidence="6">Leaf</tissue>
    </source>
</reference>
<dbReference type="Gene3D" id="2.170.150.80">
    <property type="entry name" value="NAC domain"/>
    <property type="match status" value="1"/>
</dbReference>
<evidence type="ECO:0000256" key="1">
    <source>
        <dbReference type="ARBA" id="ARBA00023015"/>
    </source>
</evidence>
<dbReference type="PANTHER" id="PTHR31744">
    <property type="entry name" value="PROTEIN CUP-SHAPED COTYLEDON 2-RELATED"/>
    <property type="match status" value="1"/>
</dbReference>
<dbReference type="AlphaFoldDB" id="A0A7J6G5J7"/>
<dbReference type="Proteomes" id="UP000525078">
    <property type="component" value="Unassembled WGS sequence"/>
</dbReference>
<dbReference type="GO" id="GO:0006355">
    <property type="term" value="P:regulation of DNA-templated transcription"/>
    <property type="evidence" value="ECO:0007669"/>
    <property type="project" value="InterPro"/>
</dbReference>
<keyword evidence="1" id="KW-0805">Transcription regulation</keyword>
<keyword evidence="2" id="KW-0238">DNA-binding</keyword>
<feature type="domain" description="NAC" evidence="5">
    <location>
        <begin position="1"/>
        <end position="136"/>
    </location>
</feature>
<feature type="non-terminal residue" evidence="6">
    <location>
        <position position="1"/>
    </location>
</feature>